<dbReference type="GO" id="GO:0005737">
    <property type="term" value="C:cytoplasm"/>
    <property type="evidence" value="ECO:0007669"/>
    <property type="project" value="UniProtKB-SubCell"/>
</dbReference>
<proteinExistence type="inferred from homology"/>
<dbReference type="Gene3D" id="2.170.220.10">
    <property type="match status" value="1"/>
</dbReference>
<dbReference type="InterPro" id="IPR033911">
    <property type="entry name" value="MetRS_core"/>
</dbReference>
<keyword evidence="3 9" id="KW-0963">Cytoplasm</keyword>
<sequence>MTDRFYITTAISYPNGRPHMGHAYEAVTTDVIARYQRLRGRDVRFLTGTDEHGLKISQAAKAAGVAPKAYVDTQVTAFTGMTARLNISNDRFIRTTDPDNIAAAQELWRRMAANGDLYEDRYEGWYSVRDEAYYDEGELIDAVDASGQGIRLSPQGTPVEWTVEDSWFFRLSAYQDRLLKLYDDQPGFVRPSRSLNEMRAFVGGGLNDLSMSRTSFDWGVPVPGAPGHVMYVWVDALVNYLAGAGWPGDAPYWPADLHVIGKDVVRFHAVYWPAFLMAAGVDLPKGVFGHGHVLNRGEKMSKSLGNVVDPIALADAFGVDRLRWFLVRDVAFGDDGSYSEGAIAERANADLANGIGNLAQRALAMVAKDGGVMPAGEGDAPALRDAMIQHTRAYFEHMDALALHRGLESVMAMVSAANGYFADAAPWGLKDEPAKRAGVLAATLDATRRIALLVQPVIPESAGRLLDQLGVAADARDFAAFDTPVAPGTPLPVPGGVFPRWVEG</sequence>
<dbReference type="EC" id="6.1.1.10" evidence="9"/>
<dbReference type="PANTHER" id="PTHR43326:SF1">
    <property type="entry name" value="METHIONINE--TRNA LIGASE, MITOCHONDRIAL"/>
    <property type="match status" value="1"/>
</dbReference>
<dbReference type="Proteomes" id="UP000317894">
    <property type="component" value="Unassembled WGS sequence"/>
</dbReference>
<gene>
    <name evidence="9" type="primary">metG</name>
    <name evidence="12" type="ORF">FMM06_07670</name>
</gene>
<evidence type="ECO:0000256" key="5">
    <source>
        <dbReference type="ARBA" id="ARBA00022741"/>
    </source>
</evidence>
<dbReference type="PANTHER" id="PTHR43326">
    <property type="entry name" value="METHIONYL-TRNA SYNTHETASE"/>
    <property type="match status" value="1"/>
</dbReference>
<protein>
    <recommendedName>
        <fullName evidence="9">Methionine--tRNA ligase</fullName>
        <ecNumber evidence="9">6.1.1.10</ecNumber>
    </recommendedName>
    <alternativeName>
        <fullName evidence="9">Methionyl-tRNA synthetase</fullName>
        <shortName evidence="9">MetRS</shortName>
    </alternativeName>
</protein>
<dbReference type="InterPro" id="IPR041872">
    <property type="entry name" value="Anticodon_Met"/>
</dbReference>
<feature type="domain" description="Methionyl/Leucyl tRNA synthetase" evidence="10">
    <location>
        <begin position="6"/>
        <end position="362"/>
    </location>
</feature>
<evidence type="ECO:0000259" key="11">
    <source>
        <dbReference type="Pfam" id="PF19303"/>
    </source>
</evidence>
<evidence type="ECO:0000313" key="12">
    <source>
        <dbReference type="EMBL" id="TRW17988.1"/>
    </source>
</evidence>
<dbReference type="Gene3D" id="1.10.730.10">
    <property type="entry name" value="Isoleucyl-tRNA Synthetase, Domain 1"/>
    <property type="match status" value="1"/>
</dbReference>
<name>A0A552UID3_9SPHN</name>
<evidence type="ECO:0000256" key="4">
    <source>
        <dbReference type="ARBA" id="ARBA00022598"/>
    </source>
</evidence>
<dbReference type="HAMAP" id="MF_01228">
    <property type="entry name" value="Met_tRNA_synth_type2"/>
    <property type="match status" value="1"/>
</dbReference>
<feature type="short sequence motif" description="'KMSKS' region" evidence="9">
    <location>
        <begin position="299"/>
        <end position="303"/>
    </location>
</feature>
<dbReference type="AlphaFoldDB" id="A0A552UID3"/>
<dbReference type="Gene3D" id="3.40.50.620">
    <property type="entry name" value="HUPs"/>
    <property type="match status" value="1"/>
</dbReference>
<dbReference type="SUPFAM" id="SSF52374">
    <property type="entry name" value="Nucleotidylyl transferase"/>
    <property type="match status" value="1"/>
</dbReference>
<keyword evidence="6 9" id="KW-0067">ATP-binding</keyword>
<comment type="subunit">
    <text evidence="9">Monomer.</text>
</comment>
<dbReference type="CDD" id="cd07957">
    <property type="entry name" value="Anticodon_Ia_Met"/>
    <property type="match status" value="1"/>
</dbReference>
<reference evidence="12 13" key="1">
    <citation type="submission" date="2019-07" db="EMBL/GenBank/DDBJ databases">
        <title>Novel species isolated from glacier.</title>
        <authorList>
            <person name="Liu Q."/>
            <person name="Xin Y.-H."/>
        </authorList>
    </citation>
    <scope>NUCLEOTIDE SEQUENCE [LARGE SCALE GENOMIC DNA]</scope>
    <source>
        <strain evidence="12 13">LB1R16</strain>
    </source>
</reference>
<evidence type="ECO:0000256" key="3">
    <source>
        <dbReference type="ARBA" id="ARBA00022490"/>
    </source>
</evidence>
<keyword evidence="5 9" id="KW-0547">Nucleotide-binding</keyword>
<dbReference type="Pfam" id="PF09334">
    <property type="entry name" value="tRNA-synt_1g"/>
    <property type="match status" value="1"/>
</dbReference>
<keyword evidence="8 9" id="KW-0030">Aminoacyl-tRNA synthetase</keyword>
<dbReference type="Pfam" id="PF19303">
    <property type="entry name" value="Anticodon_3"/>
    <property type="match status" value="1"/>
</dbReference>
<dbReference type="GO" id="GO:0004825">
    <property type="term" value="F:methionine-tRNA ligase activity"/>
    <property type="evidence" value="ECO:0007669"/>
    <property type="project" value="UniProtKB-UniRule"/>
</dbReference>
<keyword evidence="7 9" id="KW-0648">Protein biosynthesis</keyword>
<accession>A0A552UID3</accession>
<comment type="catalytic activity">
    <reaction evidence="9">
        <text>tRNA(Met) + L-methionine + ATP = L-methionyl-tRNA(Met) + AMP + diphosphate</text>
        <dbReference type="Rhea" id="RHEA:13481"/>
        <dbReference type="Rhea" id="RHEA-COMP:9667"/>
        <dbReference type="Rhea" id="RHEA-COMP:9698"/>
        <dbReference type="ChEBI" id="CHEBI:30616"/>
        <dbReference type="ChEBI" id="CHEBI:33019"/>
        <dbReference type="ChEBI" id="CHEBI:57844"/>
        <dbReference type="ChEBI" id="CHEBI:78442"/>
        <dbReference type="ChEBI" id="CHEBI:78530"/>
        <dbReference type="ChEBI" id="CHEBI:456215"/>
        <dbReference type="EC" id="6.1.1.10"/>
    </reaction>
</comment>
<evidence type="ECO:0000256" key="8">
    <source>
        <dbReference type="ARBA" id="ARBA00023146"/>
    </source>
</evidence>
<dbReference type="CDD" id="cd00814">
    <property type="entry name" value="MetRS_core"/>
    <property type="match status" value="1"/>
</dbReference>
<comment type="function">
    <text evidence="1 9">Is required not only for elongation of protein synthesis but also for the initiation of all mRNA translation through initiator tRNA(fMet) aminoacylation.</text>
</comment>
<comment type="similarity">
    <text evidence="9">Belongs to the class-I aminoacyl-tRNA synthetase family. MetG type 2B subfamily.</text>
</comment>
<dbReference type="EMBL" id="VJWA01000001">
    <property type="protein sequence ID" value="TRW17988.1"/>
    <property type="molecule type" value="Genomic_DNA"/>
</dbReference>
<dbReference type="FunFam" id="2.170.220.10:FF:000002">
    <property type="entry name" value="Methionine--tRNA ligase"/>
    <property type="match status" value="1"/>
</dbReference>
<keyword evidence="13" id="KW-1185">Reference proteome</keyword>
<dbReference type="OrthoDB" id="9810191at2"/>
<evidence type="ECO:0000259" key="10">
    <source>
        <dbReference type="Pfam" id="PF09334"/>
    </source>
</evidence>
<dbReference type="InterPro" id="IPR014758">
    <property type="entry name" value="Met-tRNA_synth"/>
</dbReference>
<evidence type="ECO:0000313" key="13">
    <source>
        <dbReference type="Proteomes" id="UP000317894"/>
    </source>
</evidence>
<dbReference type="GO" id="GO:0005524">
    <property type="term" value="F:ATP binding"/>
    <property type="evidence" value="ECO:0007669"/>
    <property type="project" value="UniProtKB-UniRule"/>
</dbReference>
<keyword evidence="4 9" id="KW-0436">Ligase</keyword>
<comment type="subcellular location">
    <subcellularLocation>
        <location evidence="2 9">Cytoplasm</location>
    </subcellularLocation>
</comment>
<evidence type="ECO:0000256" key="2">
    <source>
        <dbReference type="ARBA" id="ARBA00004496"/>
    </source>
</evidence>
<comment type="caution">
    <text evidence="12">The sequence shown here is derived from an EMBL/GenBank/DDBJ whole genome shotgun (WGS) entry which is preliminary data.</text>
</comment>
<dbReference type="InterPro" id="IPR023457">
    <property type="entry name" value="Met-tRNA_synth_2"/>
</dbReference>
<dbReference type="InterPro" id="IPR009080">
    <property type="entry name" value="tRNAsynth_Ia_anticodon-bd"/>
</dbReference>
<dbReference type="GO" id="GO:0006431">
    <property type="term" value="P:methionyl-tRNA aminoacylation"/>
    <property type="evidence" value="ECO:0007669"/>
    <property type="project" value="UniProtKB-UniRule"/>
</dbReference>
<evidence type="ECO:0000256" key="7">
    <source>
        <dbReference type="ARBA" id="ARBA00022917"/>
    </source>
</evidence>
<evidence type="ECO:0000256" key="1">
    <source>
        <dbReference type="ARBA" id="ARBA00003314"/>
    </source>
</evidence>
<dbReference type="PROSITE" id="PS00178">
    <property type="entry name" value="AA_TRNA_LIGASE_I"/>
    <property type="match status" value="1"/>
</dbReference>
<dbReference type="InterPro" id="IPR001412">
    <property type="entry name" value="aa-tRNA-synth_I_CS"/>
</dbReference>
<comment type="caution">
    <text evidence="9">Lacks conserved residue(s) required for the propagation of feature annotation.</text>
</comment>
<dbReference type="InterPro" id="IPR014729">
    <property type="entry name" value="Rossmann-like_a/b/a_fold"/>
</dbReference>
<organism evidence="12 13">
    <name type="scientific">Glacieibacterium frigidum</name>
    <dbReference type="NCBI Taxonomy" id="2593303"/>
    <lineage>
        <taxon>Bacteria</taxon>
        <taxon>Pseudomonadati</taxon>
        <taxon>Pseudomonadota</taxon>
        <taxon>Alphaproteobacteria</taxon>
        <taxon>Sphingomonadales</taxon>
        <taxon>Sphingosinicellaceae</taxon>
        <taxon>Glacieibacterium</taxon>
    </lineage>
</organism>
<feature type="domain" description="Methionyl-tRNA synthetase anticodon-binding" evidence="11">
    <location>
        <begin position="382"/>
        <end position="498"/>
    </location>
</feature>
<dbReference type="SUPFAM" id="SSF47323">
    <property type="entry name" value="Anticodon-binding domain of a subclass of class I aminoacyl-tRNA synthetases"/>
    <property type="match status" value="1"/>
</dbReference>
<dbReference type="InterPro" id="IPR015413">
    <property type="entry name" value="Methionyl/Leucyl_tRNA_Synth"/>
</dbReference>
<evidence type="ECO:0000256" key="6">
    <source>
        <dbReference type="ARBA" id="ARBA00022840"/>
    </source>
</evidence>
<dbReference type="PRINTS" id="PR01041">
    <property type="entry name" value="TRNASYNTHMET"/>
</dbReference>
<dbReference type="RefSeq" id="WP_144236682.1">
    <property type="nucleotide sequence ID" value="NZ_VJWA01000001.1"/>
</dbReference>
<evidence type="ECO:0000256" key="9">
    <source>
        <dbReference type="HAMAP-Rule" id="MF_01228"/>
    </source>
</evidence>
<dbReference type="NCBIfam" id="TIGR00398">
    <property type="entry name" value="metG"/>
    <property type="match status" value="1"/>
</dbReference>